<dbReference type="AlphaFoldDB" id="A0A7K0EJ07"/>
<reference evidence="1 2" key="1">
    <citation type="journal article" date="2018" name="Antonie Van Leeuwenhoek">
        <title>Larkinella terrae sp. nov., isolated from soil on Jeju Island, South Korea.</title>
        <authorList>
            <person name="Ten L.N."/>
            <person name="Jeon J."/>
            <person name="Park S.J."/>
            <person name="Park S."/>
            <person name="Lee S.Y."/>
            <person name="Kim M.K."/>
            <person name="Jung H.Y."/>
        </authorList>
    </citation>
    <scope>NUCLEOTIDE SEQUENCE [LARGE SCALE GENOMIC DNA]</scope>
    <source>
        <strain evidence="1 2">KCTC 52001</strain>
    </source>
</reference>
<name>A0A7K0EJ07_9BACT</name>
<evidence type="ECO:0000313" key="2">
    <source>
        <dbReference type="Proteomes" id="UP000441754"/>
    </source>
</evidence>
<gene>
    <name evidence="1" type="ORF">GJJ30_10790</name>
</gene>
<evidence type="ECO:0000313" key="1">
    <source>
        <dbReference type="EMBL" id="MRS61774.1"/>
    </source>
</evidence>
<comment type="caution">
    <text evidence="1">The sequence shown here is derived from an EMBL/GenBank/DDBJ whole genome shotgun (WGS) entry which is preliminary data.</text>
</comment>
<accession>A0A7K0EJ07</accession>
<organism evidence="1 2">
    <name type="scientific">Larkinella terrae</name>
    <dbReference type="NCBI Taxonomy" id="2025311"/>
    <lineage>
        <taxon>Bacteria</taxon>
        <taxon>Pseudomonadati</taxon>
        <taxon>Bacteroidota</taxon>
        <taxon>Cytophagia</taxon>
        <taxon>Cytophagales</taxon>
        <taxon>Spirosomataceae</taxon>
        <taxon>Larkinella</taxon>
    </lineage>
</organism>
<dbReference type="Proteomes" id="UP000441754">
    <property type="component" value="Unassembled WGS sequence"/>
</dbReference>
<dbReference type="RefSeq" id="WP_154175166.1">
    <property type="nucleotide sequence ID" value="NZ_WJXZ01000006.1"/>
</dbReference>
<dbReference type="EMBL" id="WJXZ01000006">
    <property type="protein sequence ID" value="MRS61774.1"/>
    <property type="molecule type" value="Genomic_DNA"/>
</dbReference>
<sequence>MSEEIDKYKGLSEMEREVIDLVGPLIEYMTEINEEYMRFVFPQGVLVGNPPLRKLISLFSQVAIGLDGYNQRGKTGGVRPGDAATYTLYWKNIKPASGALGRLKEF</sequence>
<keyword evidence="2" id="KW-1185">Reference proteome</keyword>
<protein>
    <submittedName>
        <fullName evidence="1">Uncharacterized protein</fullName>
    </submittedName>
</protein>
<proteinExistence type="predicted"/>